<feature type="signal peptide" evidence="1">
    <location>
        <begin position="1"/>
        <end position="21"/>
    </location>
</feature>
<sequence length="312" mass="35510">MNLRFPHLFAVAAHLVLQSNCMLTQNDIPDKWKSSVSQAWDNAVIRSRDVLNLESYPNWALDQIMDGDGTINVCMRWGANETLTEDDRNQIVAVYEQNYQSWLGFLPGYDNFPYTQVKSRVTGWAVNDESFFQGSSDGFEIYSNFTDEEGFPTCNPGCSRHEHPDGDYSSCDGGAQNRFHQFFLLDPIGFGNFTMAAATGYGFYVGLTGWETVGSKLPDWPLLLHETGHTFGFPDYLDDGSRNHTICFNLWLPPNAPAEFVMKPGDYGAHVHEITEMEGWMTRYWWSRFSRLRGWQHDNTTSSPLPNCTSDN</sequence>
<evidence type="ECO:0000313" key="3">
    <source>
        <dbReference type="Proteomes" id="UP001583177"/>
    </source>
</evidence>
<name>A0ABR3W2K9_9PEZI</name>
<organism evidence="2 3">
    <name type="scientific">Diaporthe australafricana</name>
    <dbReference type="NCBI Taxonomy" id="127596"/>
    <lineage>
        <taxon>Eukaryota</taxon>
        <taxon>Fungi</taxon>
        <taxon>Dikarya</taxon>
        <taxon>Ascomycota</taxon>
        <taxon>Pezizomycotina</taxon>
        <taxon>Sordariomycetes</taxon>
        <taxon>Sordariomycetidae</taxon>
        <taxon>Diaporthales</taxon>
        <taxon>Diaporthaceae</taxon>
        <taxon>Diaporthe</taxon>
    </lineage>
</organism>
<reference evidence="2 3" key="1">
    <citation type="journal article" date="2024" name="IMA Fungus">
        <title>IMA Genome - F19 : A genome assembly and annotation guide to empower mycologists, including annotated draft genome sequences of Ceratocystis pirilliformis, Diaporthe australafricana, Fusarium ophioides, Paecilomyces lecythidis, and Sporothrix stenoceras.</title>
        <authorList>
            <person name="Aylward J."/>
            <person name="Wilson A.M."/>
            <person name="Visagie C.M."/>
            <person name="Spraker J."/>
            <person name="Barnes I."/>
            <person name="Buitendag C."/>
            <person name="Ceriani C."/>
            <person name="Del Mar Angel L."/>
            <person name="du Plessis D."/>
            <person name="Fuchs T."/>
            <person name="Gasser K."/>
            <person name="Kramer D."/>
            <person name="Li W."/>
            <person name="Munsamy K."/>
            <person name="Piso A."/>
            <person name="Price J.L."/>
            <person name="Sonnekus B."/>
            <person name="Thomas C."/>
            <person name="van der Nest A."/>
            <person name="van Dijk A."/>
            <person name="van Heerden A."/>
            <person name="van Vuuren N."/>
            <person name="Yilmaz N."/>
            <person name="Duong T.A."/>
            <person name="van der Merwe N.A."/>
            <person name="Wingfield M.J."/>
            <person name="Wingfield B.D."/>
        </authorList>
    </citation>
    <scope>NUCLEOTIDE SEQUENCE [LARGE SCALE GENOMIC DNA]</scope>
    <source>
        <strain evidence="2 3">CMW 18300</strain>
    </source>
</reference>
<dbReference type="EMBL" id="JAWRVE010000170">
    <property type="protein sequence ID" value="KAL1851669.1"/>
    <property type="molecule type" value="Genomic_DNA"/>
</dbReference>
<gene>
    <name evidence="2" type="ORF">Daus18300_012478</name>
</gene>
<protein>
    <submittedName>
        <fullName evidence="2">Uncharacterized protein</fullName>
    </submittedName>
</protein>
<feature type="chain" id="PRO_5046185349" evidence="1">
    <location>
        <begin position="22"/>
        <end position="312"/>
    </location>
</feature>
<evidence type="ECO:0000313" key="2">
    <source>
        <dbReference type="EMBL" id="KAL1851669.1"/>
    </source>
</evidence>
<dbReference type="Proteomes" id="UP001583177">
    <property type="component" value="Unassembled WGS sequence"/>
</dbReference>
<comment type="caution">
    <text evidence="2">The sequence shown here is derived from an EMBL/GenBank/DDBJ whole genome shotgun (WGS) entry which is preliminary data.</text>
</comment>
<accession>A0ABR3W2K9</accession>
<keyword evidence="3" id="KW-1185">Reference proteome</keyword>
<proteinExistence type="predicted"/>
<keyword evidence="1" id="KW-0732">Signal</keyword>
<evidence type="ECO:0000256" key="1">
    <source>
        <dbReference type="SAM" id="SignalP"/>
    </source>
</evidence>